<dbReference type="Proteomes" id="UP000186698">
    <property type="component" value="Chromosome 1L"/>
</dbReference>
<dbReference type="RefSeq" id="XP_041447422.1">
    <property type="nucleotide sequence ID" value="XM_041591488.1"/>
</dbReference>
<evidence type="ECO:0000313" key="1">
    <source>
        <dbReference type="Proteomes" id="UP000186698"/>
    </source>
</evidence>
<organism evidence="1 2">
    <name type="scientific">Xenopus laevis</name>
    <name type="common">African clawed frog</name>
    <dbReference type="NCBI Taxonomy" id="8355"/>
    <lineage>
        <taxon>Eukaryota</taxon>
        <taxon>Metazoa</taxon>
        <taxon>Chordata</taxon>
        <taxon>Craniata</taxon>
        <taxon>Vertebrata</taxon>
        <taxon>Euteleostomi</taxon>
        <taxon>Amphibia</taxon>
        <taxon>Batrachia</taxon>
        <taxon>Anura</taxon>
        <taxon>Pipoidea</taxon>
        <taxon>Pipidae</taxon>
        <taxon>Xenopodinae</taxon>
        <taxon>Xenopus</taxon>
        <taxon>Xenopus</taxon>
    </lineage>
</organism>
<dbReference type="AlphaFoldDB" id="A0A8J1N068"/>
<name>A0A8J1N068_XENLA</name>
<sequence length="179" mass="21014">MMRGIIRIREGGLKSYFYFHFTVGNYRAVVWRHMPPSPHSPWSPTRDTAAQSLRQILILKIFMNYRRTLILKIILNYGRTLILKIILNYGQTLYLKILLNTGGLNSEDNFELRADLISEDTFELQLTELRETGGAWHYVERVELKSFLLSLPIFRFGFAQKLKKQIFALKTTEMVILQN</sequence>
<reference evidence="2" key="1">
    <citation type="submission" date="2025-08" db="UniProtKB">
        <authorList>
            <consortium name="RefSeq"/>
        </authorList>
    </citation>
    <scope>IDENTIFICATION</scope>
    <source>
        <strain evidence="2">J_2021</strain>
        <tissue evidence="2">Erythrocytes</tissue>
    </source>
</reference>
<proteinExistence type="predicted"/>
<protein>
    <submittedName>
        <fullName evidence="2">Uncharacterized protein LOC108711752 isoform X10</fullName>
    </submittedName>
</protein>
<dbReference type="GeneID" id="108711752"/>
<evidence type="ECO:0000313" key="2">
    <source>
        <dbReference type="RefSeq" id="XP_041447422.1"/>
    </source>
</evidence>
<accession>A0A8J1N068</accession>
<gene>
    <name evidence="2" type="primary">LOC108711752</name>
</gene>
<keyword evidence="1" id="KW-1185">Reference proteome</keyword>